<dbReference type="HOGENOM" id="CLU_1335392_0_0_9"/>
<dbReference type="Proteomes" id="UP000010847">
    <property type="component" value="Chromosome"/>
</dbReference>
<feature type="domain" description="HD/PDEase" evidence="1">
    <location>
        <begin position="20"/>
        <end position="151"/>
    </location>
</feature>
<dbReference type="Pfam" id="PF01966">
    <property type="entry name" value="HD"/>
    <property type="match status" value="1"/>
</dbReference>
<name>W0E555_9FIRM</name>
<dbReference type="RefSeq" id="WP_006716465.1">
    <property type="nucleotide sequence ID" value="NZ_CP007032.1"/>
</dbReference>
<evidence type="ECO:0000313" key="2">
    <source>
        <dbReference type="EMBL" id="AHF06010.1"/>
    </source>
</evidence>
<dbReference type="Gene3D" id="1.10.3210.10">
    <property type="entry name" value="Hypothetical protein af1432"/>
    <property type="match status" value="1"/>
</dbReference>
<dbReference type="AlphaFoldDB" id="W0E555"/>
<reference evidence="2 3" key="1">
    <citation type="submission" date="2013-12" db="EMBL/GenBank/DDBJ databases">
        <authorList>
            <consortium name="DOE Joint Genome Institute"/>
            <person name="Smidt H."/>
            <person name="Huntemann M."/>
            <person name="Han J."/>
            <person name="Chen A."/>
            <person name="Kyrpides N."/>
            <person name="Mavromatis K."/>
            <person name="Markowitz V."/>
            <person name="Palaniappan K."/>
            <person name="Ivanova N."/>
            <person name="Schaumberg A."/>
            <person name="Pati A."/>
            <person name="Liolios K."/>
            <person name="Nordberg H.P."/>
            <person name="Cantor M.N."/>
            <person name="Hua S.X."/>
            <person name="Woyke T."/>
        </authorList>
    </citation>
    <scope>NUCLEOTIDE SEQUENCE [LARGE SCALE GENOMIC DNA]</scope>
    <source>
        <strain evidence="3">DSM 15288</strain>
    </source>
</reference>
<evidence type="ECO:0000259" key="1">
    <source>
        <dbReference type="SMART" id="SM00471"/>
    </source>
</evidence>
<dbReference type="STRING" id="871968.DESME_02225"/>
<dbReference type="SUPFAM" id="SSF109604">
    <property type="entry name" value="HD-domain/PDEase-like"/>
    <property type="match status" value="1"/>
</dbReference>
<dbReference type="KEGG" id="dmt:DESME_02225"/>
<dbReference type="SMART" id="SM00471">
    <property type="entry name" value="HDc"/>
    <property type="match status" value="1"/>
</dbReference>
<gene>
    <name evidence="2" type="ORF">DESME_02225</name>
</gene>
<sequence length="201" mass="22964">MKVPSIEEAKRLLSEAGKLNPGPWVNHSIYTADAARNIASYHRELDPEIAYVMGYLHDIGRRYGISHLRHIIDGYNFISQMGYEDCAKVSLTHSFPLKNLDSYSGNNDCTNEEFDFIKEYIAGVNYSAYDELIQLCDALTTPRGFCLLEKRLVDVALRYGINDLTVLKWKATFRIKDKFESKIGMSVYDLLPGIKETTFMD</sequence>
<proteinExistence type="predicted"/>
<accession>W0E555</accession>
<keyword evidence="2" id="KW-0378">Hydrolase</keyword>
<dbReference type="InterPro" id="IPR006674">
    <property type="entry name" value="HD_domain"/>
</dbReference>
<dbReference type="InterPro" id="IPR003607">
    <property type="entry name" value="HD/PDEase_dom"/>
</dbReference>
<dbReference type="GO" id="GO:0016787">
    <property type="term" value="F:hydrolase activity"/>
    <property type="evidence" value="ECO:0007669"/>
    <property type="project" value="UniProtKB-KW"/>
</dbReference>
<keyword evidence="3" id="KW-1185">Reference proteome</keyword>
<dbReference type="OrthoDB" id="9794480at2"/>
<dbReference type="eggNOG" id="COG2206">
    <property type="taxonomic scope" value="Bacteria"/>
</dbReference>
<dbReference type="EMBL" id="CP007032">
    <property type="protein sequence ID" value="AHF06010.1"/>
    <property type="molecule type" value="Genomic_DNA"/>
</dbReference>
<evidence type="ECO:0000313" key="3">
    <source>
        <dbReference type="Proteomes" id="UP000010847"/>
    </source>
</evidence>
<protein>
    <submittedName>
        <fullName evidence="2">Phosphohydrolase</fullName>
    </submittedName>
</protein>
<organism evidence="2 3">
    <name type="scientific">Desulfitobacterium metallireducens DSM 15288</name>
    <dbReference type="NCBI Taxonomy" id="871968"/>
    <lineage>
        <taxon>Bacteria</taxon>
        <taxon>Bacillati</taxon>
        <taxon>Bacillota</taxon>
        <taxon>Clostridia</taxon>
        <taxon>Eubacteriales</taxon>
        <taxon>Desulfitobacteriaceae</taxon>
        <taxon>Desulfitobacterium</taxon>
    </lineage>
</organism>